<comment type="subcellular location">
    <subcellularLocation>
        <location evidence="1">Cell membrane</location>
        <topology evidence="1">Multi-pass membrane protein</topology>
    </subcellularLocation>
    <subcellularLocation>
        <location evidence="7">Membrane</location>
        <topology evidence="7">Multi-pass membrane protein</topology>
    </subcellularLocation>
</comment>
<dbReference type="GO" id="GO:0005886">
    <property type="term" value="C:plasma membrane"/>
    <property type="evidence" value="ECO:0007669"/>
    <property type="project" value="UniProtKB-SubCell"/>
</dbReference>
<proteinExistence type="inferred from homology"/>
<keyword evidence="6 8" id="KW-0472">Membrane</keyword>
<protein>
    <submittedName>
        <fullName evidence="10">Multicomponent Na+:H+ antiporter subunit D</fullName>
    </submittedName>
</protein>
<reference evidence="10" key="1">
    <citation type="submission" date="2020-08" db="EMBL/GenBank/DDBJ databases">
        <title>Sequencing the genomes of 1000 actinobacteria strains.</title>
        <authorList>
            <person name="Klenk H.-P."/>
        </authorList>
    </citation>
    <scope>NUCLEOTIDE SEQUENCE [LARGE SCALE GENOMIC DNA]</scope>
    <source>
        <strain evidence="10">DSM 27064</strain>
    </source>
</reference>
<gene>
    <name evidence="10" type="ORF">F5897_000621</name>
</gene>
<name>A0A840DE42_9MICO</name>
<evidence type="ECO:0000256" key="3">
    <source>
        <dbReference type="ARBA" id="ARBA00022475"/>
    </source>
</evidence>
<evidence type="ECO:0000256" key="4">
    <source>
        <dbReference type="ARBA" id="ARBA00022692"/>
    </source>
</evidence>
<dbReference type="InterPro" id="IPR050586">
    <property type="entry name" value="CPA3_Na-H_Antiporter_D"/>
</dbReference>
<dbReference type="GO" id="GO:0042773">
    <property type="term" value="P:ATP synthesis coupled electron transport"/>
    <property type="evidence" value="ECO:0007669"/>
    <property type="project" value="InterPro"/>
</dbReference>
<evidence type="ECO:0000256" key="6">
    <source>
        <dbReference type="ARBA" id="ARBA00023136"/>
    </source>
</evidence>
<feature type="transmembrane region" description="Helical" evidence="8">
    <location>
        <begin position="335"/>
        <end position="353"/>
    </location>
</feature>
<evidence type="ECO:0000313" key="10">
    <source>
        <dbReference type="EMBL" id="MBB4071324.1"/>
    </source>
</evidence>
<dbReference type="AlphaFoldDB" id="A0A840DE42"/>
<evidence type="ECO:0000313" key="11">
    <source>
        <dbReference type="Proteomes" id="UP000571183"/>
    </source>
</evidence>
<evidence type="ECO:0000256" key="2">
    <source>
        <dbReference type="ARBA" id="ARBA00005346"/>
    </source>
</evidence>
<comment type="similarity">
    <text evidence="2">Belongs to the CPA3 antiporters (TC 2.A.63) subunit D family.</text>
</comment>
<feature type="transmembrane region" description="Helical" evidence="8">
    <location>
        <begin position="244"/>
        <end position="265"/>
    </location>
</feature>
<dbReference type="InterPro" id="IPR001750">
    <property type="entry name" value="ND/Mrp_TM"/>
</dbReference>
<keyword evidence="4 7" id="KW-0812">Transmembrane</keyword>
<organism evidence="10 11">
    <name type="scientific">Canibacter oris</name>
    <dbReference type="NCBI Taxonomy" id="1365628"/>
    <lineage>
        <taxon>Bacteria</taxon>
        <taxon>Bacillati</taxon>
        <taxon>Actinomycetota</taxon>
        <taxon>Actinomycetes</taxon>
        <taxon>Micrococcales</taxon>
        <taxon>Microbacteriaceae</taxon>
        <taxon>Canibacter</taxon>
    </lineage>
</organism>
<dbReference type="PANTHER" id="PTHR42703:SF1">
    <property type="entry name" value="NA(+)_H(+) ANTIPORTER SUBUNIT D1"/>
    <property type="match status" value="1"/>
</dbReference>
<sequence length="530" mass="55926">MSEQLMQSIVPLLVIVPLLGAALALTVAGKRRLQGYITFGALIAVAVIGAITMVYVAAHGPIAVAVGGWEAPYGIVLLADSLSALLVTVSALVLLAVLVFSVGQGLADGDQEAPVSIFYPSYLVLGAGVFDAFVANDLFNLYVAFEILLVASYVLLTMGGTEQRIRAGVTYIVVSLVSSVLFLTAIGTIYAATGTVSMAQLAGRIAELDPRVQLVLNLLLLIAFGIKAAIFPLSFWLPDSYPTAPAPVTAVFAGLLTKVGIYAILRTQTLVFVSSDINSVLMVIAGLTLIIGILGAISQRDIKRILSFTLVSHIGYLLFGVAINTELGFTATVYYIVHHIVVQTAMFLVVGMIERFGGTTSLDKLGGLLRSRPLLAVLAFITMLNLGGIPPFSGFLGKIGLFTAALHEGQPLHYAVVGIGTLTSLLTLYVLVRVWSIAFWRPKAAINSKTAATKILDNLVAAPNVAPQQASREIPRLMMGATIGMVAVSVLLTIFAGPLVRYATGAGAALVDPTQQISWYQEPTKSQEAP</sequence>
<feature type="transmembrane region" description="Helical" evidence="8">
    <location>
        <begin position="277"/>
        <end position="298"/>
    </location>
</feature>
<dbReference type="NCBIfam" id="NF009308">
    <property type="entry name" value="PRK12665.1"/>
    <property type="match status" value="1"/>
</dbReference>
<feature type="domain" description="NADH:quinone oxidoreductase/Mrp antiporter transmembrane" evidence="9">
    <location>
        <begin position="135"/>
        <end position="419"/>
    </location>
</feature>
<feature type="transmembrane region" description="Helical" evidence="8">
    <location>
        <begin position="305"/>
        <end position="323"/>
    </location>
</feature>
<feature type="transmembrane region" description="Helical" evidence="8">
    <location>
        <begin position="212"/>
        <end position="237"/>
    </location>
</feature>
<feature type="transmembrane region" description="Helical" evidence="8">
    <location>
        <begin position="139"/>
        <end position="156"/>
    </location>
</feature>
<accession>A0A840DE42</accession>
<keyword evidence="3" id="KW-1003">Cell membrane</keyword>
<feature type="transmembrane region" description="Helical" evidence="8">
    <location>
        <begin position="82"/>
        <end position="103"/>
    </location>
</feature>
<feature type="transmembrane region" description="Helical" evidence="8">
    <location>
        <begin position="374"/>
        <end position="392"/>
    </location>
</feature>
<evidence type="ECO:0000259" key="9">
    <source>
        <dbReference type="Pfam" id="PF00361"/>
    </source>
</evidence>
<dbReference type="InterPro" id="IPR003918">
    <property type="entry name" value="NADH_UbQ_OxRdtase"/>
</dbReference>
<dbReference type="GO" id="GO:0008137">
    <property type="term" value="F:NADH dehydrogenase (ubiquinone) activity"/>
    <property type="evidence" value="ECO:0007669"/>
    <property type="project" value="InterPro"/>
</dbReference>
<evidence type="ECO:0000256" key="5">
    <source>
        <dbReference type="ARBA" id="ARBA00022989"/>
    </source>
</evidence>
<keyword evidence="11" id="KW-1185">Reference proteome</keyword>
<feature type="transmembrane region" description="Helical" evidence="8">
    <location>
        <begin position="168"/>
        <end position="192"/>
    </location>
</feature>
<feature type="transmembrane region" description="Helical" evidence="8">
    <location>
        <begin position="412"/>
        <end position="432"/>
    </location>
</feature>
<evidence type="ECO:0000256" key="8">
    <source>
        <dbReference type="SAM" id="Phobius"/>
    </source>
</evidence>
<comment type="caution">
    <text evidence="10">The sequence shown here is derived from an EMBL/GenBank/DDBJ whole genome shotgun (WGS) entry which is preliminary data.</text>
</comment>
<feature type="transmembrane region" description="Helical" evidence="8">
    <location>
        <begin position="115"/>
        <end position="133"/>
    </location>
</feature>
<dbReference type="Proteomes" id="UP000571183">
    <property type="component" value="Unassembled WGS sequence"/>
</dbReference>
<dbReference type="PANTHER" id="PTHR42703">
    <property type="entry name" value="NADH DEHYDROGENASE"/>
    <property type="match status" value="1"/>
</dbReference>
<dbReference type="Pfam" id="PF00361">
    <property type="entry name" value="Proton_antipo_M"/>
    <property type="match status" value="1"/>
</dbReference>
<evidence type="ECO:0000256" key="1">
    <source>
        <dbReference type="ARBA" id="ARBA00004651"/>
    </source>
</evidence>
<dbReference type="EMBL" id="JACIFD010000005">
    <property type="protein sequence ID" value="MBB4071324.1"/>
    <property type="molecule type" value="Genomic_DNA"/>
</dbReference>
<feature type="transmembrane region" description="Helical" evidence="8">
    <location>
        <begin position="39"/>
        <end position="62"/>
    </location>
</feature>
<dbReference type="PRINTS" id="PR01437">
    <property type="entry name" value="NUOXDRDTASE4"/>
</dbReference>
<feature type="transmembrane region" description="Helical" evidence="8">
    <location>
        <begin position="477"/>
        <end position="500"/>
    </location>
</feature>
<feature type="transmembrane region" description="Helical" evidence="8">
    <location>
        <begin position="6"/>
        <end position="27"/>
    </location>
</feature>
<evidence type="ECO:0000256" key="7">
    <source>
        <dbReference type="RuleBase" id="RU000320"/>
    </source>
</evidence>
<keyword evidence="5 8" id="KW-1133">Transmembrane helix</keyword>